<dbReference type="Proteomes" id="UP000604765">
    <property type="component" value="Unassembled WGS sequence"/>
</dbReference>
<dbReference type="PANTHER" id="PTHR11735:SF11">
    <property type="entry name" value="TRNA THREONYLCARBAMOYLADENOSINE BIOSYNTHESIS PROTEIN TSAB"/>
    <property type="match status" value="1"/>
</dbReference>
<dbReference type="CDD" id="cd24032">
    <property type="entry name" value="ASKHA_NBD_TsaB"/>
    <property type="match status" value="1"/>
</dbReference>
<dbReference type="EMBL" id="BNJR01000021">
    <property type="protein sequence ID" value="GHP15185.1"/>
    <property type="molecule type" value="Genomic_DNA"/>
</dbReference>
<sequence length="241" mass="26594">MKILAIDTSNRPLSVAVMDDDHLLAETTMTTHRKHAEFLMPVIEDLVKKAALSPNDLDRVVVAGGPGSYTGIRMATTAAKTIAATLSIDLTMVSSLLTLCLNVSMPVGLINPIFDARNENIFTGLYRFDNQGKLVSVIEDQHTNLTDWLTQLKQYTEKITIIGDTDAFEAKMRSALPNRLVVADQLADIPSAARLGIYGRNITPVANVDSVVPRYLRLTKAEADWKKSHPNEDTQNYVEKI</sequence>
<protein>
    <submittedName>
        <fullName evidence="2">tRNA (Adenosine(37)-N6)-threonylcarbamoyltransferase complex dimerization subunit type 1 TsaB</fullName>
    </submittedName>
</protein>
<evidence type="ECO:0000313" key="2">
    <source>
        <dbReference type="EMBL" id="GHP15185.1"/>
    </source>
</evidence>
<comment type="caution">
    <text evidence="2">The sequence shown here is derived from an EMBL/GenBank/DDBJ whole genome shotgun (WGS) entry which is preliminary data.</text>
</comment>
<dbReference type="RefSeq" id="WP_203631154.1">
    <property type="nucleotide sequence ID" value="NZ_BNJR01000021.1"/>
</dbReference>
<dbReference type="SUPFAM" id="SSF53067">
    <property type="entry name" value="Actin-like ATPase domain"/>
    <property type="match status" value="2"/>
</dbReference>
<proteinExistence type="predicted"/>
<dbReference type="Gene3D" id="3.30.420.40">
    <property type="match status" value="2"/>
</dbReference>
<dbReference type="PANTHER" id="PTHR11735">
    <property type="entry name" value="TRNA N6-ADENOSINE THREONYLCARBAMOYLTRANSFERASE"/>
    <property type="match status" value="1"/>
</dbReference>
<reference evidence="2 3" key="1">
    <citation type="journal article" date="2021" name="Int. J. Syst. Evol. Microbiol.">
        <title>Lentilactobacillus fungorum sp. nov., isolated from spent mushroom substrates.</title>
        <authorList>
            <person name="Tohno M."/>
            <person name="Tanizawa Y."/>
            <person name="Kojima Y."/>
            <person name="Sakamoto M."/>
            <person name="Ohkuma M."/>
            <person name="Kobayashi H."/>
        </authorList>
    </citation>
    <scope>NUCLEOTIDE SEQUENCE [LARGE SCALE GENOMIC DNA]</scope>
    <source>
        <strain evidence="2 3">YK48G</strain>
    </source>
</reference>
<dbReference type="Pfam" id="PF00814">
    <property type="entry name" value="TsaD"/>
    <property type="match status" value="1"/>
</dbReference>
<evidence type="ECO:0000259" key="1">
    <source>
        <dbReference type="Pfam" id="PF00814"/>
    </source>
</evidence>
<dbReference type="InterPro" id="IPR043129">
    <property type="entry name" value="ATPase_NBD"/>
</dbReference>
<name>A0ABQ3W1W9_9LACO</name>
<accession>A0ABQ3W1W9</accession>
<dbReference type="NCBIfam" id="TIGR03725">
    <property type="entry name" value="T6A_YeaZ"/>
    <property type="match status" value="1"/>
</dbReference>
<keyword evidence="3" id="KW-1185">Reference proteome</keyword>
<evidence type="ECO:0000313" key="3">
    <source>
        <dbReference type="Proteomes" id="UP000604765"/>
    </source>
</evidence>
<feature type="domain" description="Gcp-like" evidence="1">
    <location>
        <begin position="31"/>
        <end position="155"/>
    </location>
</feature>
<organism evidence="2 3">
    <name type="scientific">Lentilactobacillus fungorum</name>
    <dbReference type="NCBI Taxonomy" id="2201250"/>
    <lineage>
        <taxon>Bacteria</taxon>
        <taxon>Bacillati</taxon>
        <taxon>Bacillota</taxon>
        <taxon>Bacilli</taxon>
        <taxon>Lactobacillales</taxon>
        <taxon>Lactobacillaceae</taxon>
        <taxon>Lentilactobacillus</taxon>
    </lineage>
</organism>
<gene>
    <name evidence="2" type="primary">gpp</name>
    <name evidence="2" type="ORF">YK48G_26100</name>
</gene>
<dbReference type="InterPro" id="IPR022496">
    <property type="entry name" value="T6A_TsaB"/>
</dbReference>
<dbReference type="InterPro" id="IPR000905">
    <property type="entry name" value="Gcp-like_dom"/>
</dbReference>